<dbReference type="EMBL" id="CM001220">
    <property type="protein sequence ID" value="KEH28688.1"/>
    <property type="molecule type" value="Genomic_DNA"/>
</dbReference>
<dbReference type="Gene3D" id="3.80.10.10">
    <property type="entry name" value="Ribonuclease Inhibitor"/>
    <property type="match status" value="1"/>
</dbReference>
<name>A0A072UHT8_MEDTR</name>
<dbReference type="AlphaFoldDB" id="A0A072UHT8"/>
<dbReference type="InterPro" id="IPR032675">
    <property type="entry name" value="LRR_dom_sf"/>
</dbReference>
<keyword evidence="3" id="KW-1185">Reference proteome</keyword>
<organism evidence="1 3">
    <name type="scientific">Medicago truncatula</name>
    <name type="common">Barrel medic</name>
    <name type="synonym">Medicago tribuloides</name>
    <dbReference type="NCBI Taxonomy" id="3880"/>
    <lineage>
        <taxon>Eukaryota</taxon>
        <taxon>Viridiplantae</taxon>
        <taxon>Streptophyta</taxon>
        <taxon>Embryophyta</taxon>
        <taxon>Tracheophyta</taxon>
        <taxon>Spermatophyta</taxon>
        <taxon>Magnoliopsida</taxon>
        <taxon>eudicotyledons</taxon>
        <taxon>Gunneridae</taxon>
        <taxon>Pentapetalae</taxon>
        <taxon>rosids</taxon>
        <taxon>fabids</taxon>
        <taxon>Fabales</taxon>
        <taxon>Fabaceae</taxon>
        <taxon>Papilionoideae</taxon>
        <taxon>50 kb inversion clade</taxon>
        <taxon>NPAAA clade</taxon>
        <taxon>Hologalegina</taxon>
        <taxon>IRL clade</taxon>
        <taxon>Trifolieae</taxon>
        <taxon>Medicago</taxon>
    </lineage>
</organism>
<accession>A0A072UHT8</accession>
<evidence type="ECO:0000313" key="3">
    <source>
        <dbReference type="Proteomes" id="UP000002051"/>
    </source>
</evidence>
<sequence length="151" mass="16815">MGGLSVKPTSGEFLAELSTSTLDLKSLTLYHPDSVPENEFRALSKKMKNLTSLTCYQMSYINKNDLFLIADCFPLLEELILTDSGCPHNCAIDSDDQFLALPKLRRIALTHNIVSEHSIKNLCKNCDLQELKVVGGCFARYSYCGSIYPSL</sequence>
<dbReference type="Proteomes" id="UP000002051">
    <property type="component" value="Chromosome 4"/>
</dbReference>
<dbReference type="SUPFAM" id="SSF52047">
    <property type="entry name" value="RNI-like"/>
    <property type="match status" value="1"/>
</dbReference>
<protein>
    <submittedName>
        <fullName evidence="1 2">Uncharacterized protein</fullName>
    </submittedName>
</protein>
<evidence type="ECO:0000313" key="2">
    <source>
        <dbReference type="EnsemblPlants" id="KEH28688"/>
    </source>
</evidence>
<proteinExistence type="predicted"/>
<evidence type="ECO:0000313" key="1">
    <source>
        <dbReference type="EMBL" id="KEH28688.1"/>
    </source>
</evidence>
<reference evidence="1 3" key="2">
    <citation type="journal article" date="2014" name="BMC Genomics">
        <title>An improved genome release (version Mt4.0) for the model legume Medicago truncatula.</title>
        <authorList>
            <person name="Tang H."/>
            <person name="Krishnakumar V."/>
            <person name="Bidwell S."/>
            <person name="Rosen B."/>
            <person name="Chan A."/>
            <person name="Zhou S."/>
            <person name="Gentzbittel L."/>
            <person name="Childs K.L."/>
            <person name="Yandell M."/>
            <person name="Gundlach H."/>
            <person name="Mayer K.F."/>
            <person name="Schwartz D.C."/>
            <person name="Town C.D."/>
        </authorList>
    </citation>
    <scope>GENOME REANNOTATION</scope>
    <source>
        <strain evidence="1">A17</strain>
        <strain evidence="2 3">cv. Jemalong A17</strain>
    </source>
</reference>
<dbReference type="EnsemblPlants" id="KEH28688">
    <property type="protein sequence ID" value="KEH28688"/>
    <property type="gene ID" value="MTR_4g010920"/>
</dbReference>
<gene>
    <name evidence="1" type="ordered locus">MTR_4g010920</name>
</gene>
<reference evidence="1 3" key="1">
    <citation type="journal article" date="2011" name="Nature">
        <title>The Medicago genome provides insight into the evolution of rhizobial symbioses.</title>
        <authorList>
            <person name="Young N.D."/>
            <person name="Debelle F."/>
            <person name="Oldroyd G.E."/>
            <person name="Geurts R."/>
            <person name="Cannon S.B."/>
            <person name="Udvardi M.K."/>
            <person name="Benedito V.A."/>
            <person name="Mayer K.F."/>
            <person name="Gouzy J."/>
            <person name="Schoof H."/>
            <person name="Van de Peer Y."/>
            <person name="Proost S."/>
            <person name="Cook D.R."/>
            <person name="Meyers B.C."/>
            <person name="Spannagl M."/>
            <person name="Cheung F."/>
            <person name="De Mita S."/>
            <person name="Krishnakumar V."/>
            <person name="Gundlach H."/>
            <person name="Zhou S."/>
            <person name="Mudge J."/>
            <person name="Bharti A.K."/>
            <person name="Murray J.D."/>
            <person name="Naoumkina M.A."/>
            <person name="Rosen B."/>
            <person name="Silverstein K.A."/>
            <person name="Tang H."/>
            <person name="Rombauts S."/>
            <person name="Zhao P.X."/>
            <person name="Zhou P."/>
            <person name="Barbe V."/>
            <person name="Bardou P."/>
            <person name="Bechner M."/>
            <person name="Bellec A."/>
            <person name="Berger A."/>
            <person name="Berges H."/>
            <person name="Bidwell S."/>
            <person name="Bisseling T."/>
            <person name="Choisne N."/>
            <person name="Couloux A."/>
            <person name="Denny R."/>
            <person name="Deshpande S."/>
            <person name="Dai X."/>
            <person name="Doyle J.J."/>
            <person name="Dudez A.M."/>
            <person name="Farmer A.D."/>
            <person name="Fouteau S."/>
            <person name="Franken C."/>
            <person name="Gibelin C."/>
            <person name="Gish J."/>
            <person name="Goldstein S."/>
            <person name="Gonzalez A.J."/>
            <person name="Green P.J."/>
            <person name="Hallab A."/>
            <person name="Hartog M."/>
            <person name="Hua A."/>
            <person name="Humphray S.J."/>
            <person name="Jeong D.H."/>
            <person name="Jing Y."/>
            <person name="Jocker A."/>
            <person name="Kenton S.M."/>
            <person name="Kim D.J."/>
            <person name="Klee K."/>
            <person name="Lai H."/>
            <person name="Lang C."/>
            <person name="Lin S."/>
            <person name="Macmil S.L."/>
            <person name="Magdelenat G."/>
            <person name="Matthews L."/>
            <person name="McCorrison J."/>
            <person name="Monaghan E.L."/>
            <person name="Mun J.H."/>
            <person name="Najar F.Z."/>
            <person name="Nicholson C."/>
            <person name="Noirot C."/>
            <person name="O'Bleness M."/>
            <person name="Paule C.R."/>
            <person name="Poulain J."/>
            <person name="Prion F."/>
            <person name="Qin B."/>
            <person name="Qu C."/>
            <person name="Retzel E.F."/>
            <person name="Riddle C."/>
            <person name="Sallet E."/>
            <person name="Samain S."/>
            <person name="Samson N."/>
            <person name="Sanders I."/>
            <person name="Saurat O."/>
            <person name="Scarpelli C."/>
            <person name="Schiex T."/>
            <person name="Segurens B."/>
            <person name="Severin A.J."/>
            <person name="Sherrier D.J."/>
            <person name="Shi R."/>
            <person name="Sims S."/>
            <person name="Singer S.R."/>
            <person name="Sinharoy S."/>
            <person name="Sterck L."/>
            <person name="Viollet A."/>
            <person name="Wang B.B."/>
            <person name="Wang K."/>
            <person name="Wang M."/>
            <person name="Wang X."/>
            <person name="Warfsmann J."/>
            <person name="Weissenbach J."/>
            <person name="White D.D."/>
            <person name="White J.D."/>
            <person name="Wiley G.B."/>
            <person name="Wincker P."/>
            <person name="Xing Y."/>
            <person name="Yang L."/>
            <person name="Yao Z."/>
            <person name="Ying F."/>
            <person name="Zhai J."/>
            <person name="Zhou L."/>
            <person name="Zuber A."/>
            <person name="Denarie J."/>
            <person name="Dixon R.A."/>
            <person name="May G.D."/>
            <person name="Schwartz D.C."/>
            <person name="Rogers J."/>
            <person name="Quetier F."/>
            <person name="Town C.D."/>
            <person name="Roe B.A."/>
        </authorList>
    </citation>
    <scope>NUCLEOTIDE SEQUENCE [LARGE SCALE GENOMIC DNA]</scope>
    <source>
        <strain evidence="1">A17</strain>
        <strain evidence="2 3">cv. Jemalong A17</strain>
    </source>
</reference>
<dbReference type="GO" id="GO:1905761">
    <property type="term" value="F:SCF ubiquitin ligase complex binding"/>
    <property type="evidence" value="ECO:0000318"/>
    <property type="project" value="GO_Central"/>
</dbReference>
<reference evidence="2" key="3">
    <citation type="submission" date="2015-04" db="UniProtKB">
        <authorList>
            <consortium name="EnsemblPlants"/>
        </authorList>
    </citation>
    <scope>IDENTIFICATION</scope>
    <source>
        <strain evidence="2">cv. Jemalong A17</strain>
    </source>
</reference>
<dbReference type="HOGENOM" id="CLU_1734196_0_0_1"/>